<proteinExistence type="predicted"/>
<reference evidence="1 2" key="1">
    <citation type="submission" date="2019-02" db="EMBL/GenBank/DDBJ databases">
        <title>Kribbella capetownensis sp. nov. and Kribbella speibonae sp. nov., isolated from soil.</title>
        <authorList>
            <person name="Curtis S.M."/>
            <person name="Norton I."/>
            <person name="Everest G.J."/>
            <person name="Meyers P.R."/>
        </authorList>
    </citation>
    <scope>NUCLEOTIDE SEQUENCE [LARGE SCALE GENOMIC DNA]</scope>
    <source>
        <strain evidence="1 2">KCTC 29219</strain>
    </source>
</reference>
<evidence type="ECO:0000313" key="1">
    <source>
        <dbReference type="EMBL" id="TCC12151.1"/>
    </source>
</evidence>
<dbReference type="AlphaFoldDB" id="A0A4R0HMZ3"/>
<evidence type="ECO:0000313" key="2">
    <source>
        <dbReference type="Proteomes" id="UP000292346"/>
    </source>
</evidence>
<dbReference type="InterPro" id="IPR016181">
    <property type="entry name" value="Acyl_CoA_acyltransferase"/>
</dbReference>
<organism evidence="1 2">
    <name type="scientific">Kribbella soli</name>
    <dbReference type="NCBI Taxonomy" id="1124743"/>
    <lineage>
        <taxon>Bacteria</taxon>
        <taxon>Bacillati</taxon>
        <taxon>Actinomycetota</taxon>
        <taxon>Actinomycetes</taxon>
        <taxon>Propionibacteriales</taxon>
        <taxon>Kribbellaceae</taxon>
        <taxon>Kribbella</taxon>
    </lineage>
</organism>
<dbReference type="SUPFAM" id="SSF55729">
    <property type="entry name" value="Acyl-CoA N-acyltransferases (Nat)"/>
    <property type="match status" value="1"/>
</dbReference>
<dbReference type="Proteomes" id="UP000292346">
    <property type="component" value="Unassembled WGS sequence"/>
</dbReference>
<accession>A0A4R0HMZ3</accession>
<keyword evidence="2" id="KW-1185">Reference proteome</keyword>
<comment type="caution">
    <text evidence="1">The sequence shown here is derived from an EMBL/GenBank/DDBJ whole genome shotgun (WGS) entry which is preliminary data.</text>
</comment>
<keyword evidence="1" id="KW-0808">Transferase</keyword>
<dbReference type="EMBL" id="SJJZ01000001">
    <property type="protein sequence ID" value="TCC12151.1"/>
    <property type="molecule type" value="Genomic_DNA"/>
</dbReference>
<dbReference type="Gene3D" id="3.40.630.30">
    <property type="match status" value="1"/>
</dbReference>
<protein>
    <submittedName>
        <fullName evidence="1">GNAT family N-acetyltransferase</fullName>
    </submittedName>
</protein>
<dbReference type="OrthoDB" id="7017613at2"/>
<gene>
    <name evidence="1" type="ORF">E0H45_13280</name>
</gene>
<dbReference type="Pfam" id="PF13527">
    <property type="entry name" value="Acetyltransf_9"/>
    <property type="match status" value="1"/>
</dbReference>
<dbReference type="GO" id="GO:0016740">
    <property type="term" value="F:transferase activity"/>
    <property type="evidence" value="ECO:0007669"/>
    <property type="project" value="UniProtKB-KW"/>
</dbReference>
<sequence length="337" mass="37214">MSHRLIGRAPSPTFGRSLGVLTRSAGKRTEYRRSQFWSHSLAFAEVHRQPRAGRGTRANAPTTTCELDPEELESVLGATPHEFESRILRHSLRGTNPQVRAWFRSFGRTTTAGAAPNPGAAPESFRLSLRRHIPHRKRVAKRAQRPDPADVQTNIELRECADEHLPEVLKAQVLSFLRIIWPAGFTGPNQFRDWTSHPDLRPHHLLYAAGSQLVSHLEIITTTVSVGAEHYVVQSPTAVMTFPAFRGEGWAGRLVAAAVARIDAGQADVGVLTCGPHLVEFYSRAGWELAPGATILAGTDGSTWISDDLLLTRSVGPRSAAFRDSLRKHPMRVADEW</sequence>
<name>A0A4R0HMZ3_9ACTN</name>